<dbReference type="InterPro" id="IPR008928">
    <property type="entry name" value="6-hairpin_glycosidase_sf"/>
</dbReference>
<proteinExistence type="predicted"/>
<comment type="caution">
    <text evidence="3">The sequence shown here is derived from an EMBL/GenBank/DDBJ whole genome shotgun (WGS) entry which is preliminary data.</text>
</comment>
<feature type="domain" description="Non-reducing end beta-L-arabinofuranosidase-like GH127 middle" evidence="2">
    <location>
        <begin position="455"/>
        <end position="547"/>
    </location>
</feature>
<dbReference type="InterPro" id="IPR012878">
    <property type="entry name" value="Beta-AFase-like_GH127_cat"/>
</dbReference>
<dbReference type="Pfam" id="PF07944">
    <property type="entry name" value="Beta-AFase-like_GH127_cat"/>
    <property type="match status" value="1"/>
</dbReference>
<sequence length="693" mass="79230">MVVLTFKSAVVSRAGRRLPGRQWWVMIFFVLLQGTLPAQEFSSLPNFQSPVYQELPLGAIKPRGWLLQQLTIMRKGTTGNLDGWLKKISDNGWRGGNGDAWEATPYWLDGAVPLAWLLNDTAFKIRMMQYINWTLDHQRPSGYFGPITKQERESGKSITAADCNNGEDWWPKMVMLKVLQQYYSATEDKRVLLFMTKYFQYQYQALQQCPLNKWTEWAEARGMDNILIVQWLYQKTKQPQLLQLAAALQKQTLPWSKFFAGRDWTINAAAYQNDQHWMARHGVNVAMGLKDPAVHYQRTGDKKYLSALHTGFKDLMTLHGLPFGCFSADEDLHGNNPSQGTELCAIVESMFSLEQITGITGDVRYMDALERITFNALPAQTTVDFNNKQYFQIANQVHIKKGVFTFTLPFDREMNNVLGMRSGYTCCLENMHQGWTKFTTHLWYGTKDGGLAALHYAPSEVNVKPGKSKTAVTIKETTNYPFENIIRFDLTTNTPVSFPFQLRIPAWCRLANIYVNGVKLRTEKGGQIITVSRTWKNGDQLKLELPMEVSVSQWGSNSRAIERGPLLYALKLKEEWEKGTDEHQGDYFTVHTNDKWNYGLVAEQLKQDPASWKVNEVQQIKDDFVWDLQHAPIEIKVQAKKIPGWTIANDIALIPVTARDGLYMGRVENETETITLVPYGCTKVRIVAFPVVK</sequence>
<accession>A0A4Q7MZ94</accession>
<dbReference type="Pfam" id="PF20736">
    <property type="entry name" value="Glyco_hydro127M"/>
    <property type="match status" value="1"/>
</dbReference>
<evidence type="ECO:0000313" key="4">
    <source>
        <dbReference type="Proteomes" id="UP000293874"/>
    </source>
</evidence>
<evidence type="ECO:0000259" key="2">
    <source>
        <dbReference type="Pfam" id="PF20736"/>
    </source>
</evidence>
<keyword evidence="3" id="KW-0378">Hydrolase</keyword>
<dbReference type="InterPro" id="IPR049046">
    <property type="entry name" value="Beta-AFase-like_GH127_middle"/>
</dbReference>
<protein>
    <submittedName>
        <fullName evidence="3">Beta-L-arabinofuranosidase (Glycosyl hydrolase family 127)</fullName>
    </submittedName>
</protein>
<name>A0A4Q7MZ94_9BACT</name>
<feature type="domain" description="Non-reducing end beta-L-arabinofuranosidase-like GH127 catalytic" evidence="1">
    <location>
        <begin position="106"/>
        <end position="439"/>
    </location>
</feature>
<evidence type="ECO:0000259" key="1">
    <source>
        <dbReference type="Pfam" id="PF07944"/>
    </source>
</evidence>
<organism evidence="3 4">
    <name type="scientific">Pseudobacter ginsenosidimutans</name>
    <dbReference type="NCBI Taxonomy" id="661488"/>
    <lineage>
        <taxon>Bacteria</taxon>
        <taxon>Pseudomonadati</taxon>
        <taxon>Bacteroidota</taxon>
        <taxon>Chitinophagia</taxon>
        <taxon>Chitinophagales</taxon>
        <taxon>Chitinophagaceae</taxon>
        <taxon>Pseudobacter</taxon>
    </lineage>
</organism>
<evidence type="ECO:0000313" key="3">
    <source>
        <dbReference type="EMBL" id="RZS74580.1"/>
    </source>
</evidence>
<dbReference type="GO" id="GO:0016787">
    <property type="term" value="F:hydrolase activity"/>
    <property type="evidence" value="ECO:0007669"/>
    <property type="project" value="UniProtKB-KW"/>
</dbReference>
<dbReference type="SUPFAM" id="SSF48208">
    <property type="entry name" value="Six-hairpin glycosidases"/>
    <property type="match status" value="1"/>
</dbReference>
<dbReference type="GO" id="GO:0005975">
    <property type="term" value="P:carbohydrate metabolic process"/>
    <property type="evidence" value="ECO:0007669"/>
    <property type="project" value="InterPro"/>
</dbReference>
<dbReference type="Proteomes" id="UP000293874">
    <property type="component" value="Unassembled WGS sequence"/>
</dbReference>
<reference evidence="3 4" key="1">
    <citation type="submission" date="2019-02" db="EMBL/GenBank/DDBJ databases">
        <title>Genomic Encyclopedia of Type Strains, Phase IV (KMG-IV): sequencing the most valuable type-strain genomes for metagenomic binning, comparative biology and taxonomic classification.</title>
        <authorList>
            <person name="Goeker M."/>
        </authorList>
    </citation>
    <scope>NUCLEOTIDE SEQUENCE [LARGE SCALE GENOMIC DNA]</scope>
    <source>
        <strain evidence="3 4">DSM 18116</strain>
    </source>
</reference>
<dbReference type="EMBL" id="SGXA01000001">
    <property type="protein sequence ID" value="RZS74580.1"/>
    <property type="molecule type" value="Genomic_DNA"/>
</dbReference>
<dbReference type="PANTHER" id="PTHR31151">
    <property type="entry name" value="PROLINE-TRNA LIGASE (DUF1680)"/>
    <property type="match status" value="1"/>
</dbReference>
<dbReference type="PANTHER" id="PTHR31151:SF0">
    <property type="entry name" value="PROLINE-TRNA LIGASE (DUF1680)"/>
    <property type="match status" value="1"/>
</dbReference>
<keyword evidence="4" id="KW-1185">Reference proteome</keyword>
<dbReference type="AlphaFoldDB" id="A0A4Q7MZ94"/>
<gene>
    <name evidence="3" type="ORF">EV199_0429</name>
</gene>